<dbReference type="AlphaFoldDB" id="M3E6L7"/>
<keyword evidence="1" id="KW-0472">Membrane</keyword>
<keyword evidence="2" id="KW-0418">Kinase</keyword>
<dbReference type="EMBL" id="KB405095">
    <property type="protein sequence ID" value="EMF51726.1"/>
    <property type="molecule type" value="Genomic_DNA"/>
</dbReference>
<proteinExistence type="predicted"/>
<dbReference type="GO" id="GO:0016301">
    <property type="term" value="F:kinase activity"/>
    <property type="evidence" value="ECO:0007669"/>
    <property type="project" value="UniProtKB-KW"/>
</dbReference>
<gene>
    <name evidence="2" type="ORF">SBD_6248</name>
</gene>
<name>M3E6L7_9ACTN</name>
<evidence type="ECO:0000313" key="3">
    <source>
        <dbReference type="Proteomes" id="UP000030760"/>
    </source>
</evidence>
<sequence length="83" mass="8365">MAEVGARWLPPPGDVASAAVVLVAMVAVGLGAGSDTDASPAVTVALGAVISGSLAFRRRASWPGSWWAPPGSPSRRCGRVPVR</sequence>
<organism evidence="2 3">
    <name type="scientific">Streptomyces bottropensis ATCC 25435</name>
    <dbReference type="NCBI Taxonomy" id="1054862"/>
    <lineage>
        <taxon>Bacteria</taxon>
        <taxon>Bacillati</taxon>
        <taxon>Actinomycetota</taxon>
        <taxon>Actinomycetes</taxon>
        <taxon>Kitasatosporales</taxon>
        <taxon>Streptomycetaceae</taxon>
        <taxon>Streptomyces</taxon>
    </lineage>
</organism>
<dbReference type="RefSeq" id="WP_005483852.1">
    <property type="nucleotide sequence ID" value="NZ_KB405095.1"/>
</dbReference>
<reference evidence="3" key="1">
    <citation type="journal article" date="2013" name="Genome Announc.">
        <title>Draft Genome Sequence of Streptomyces bottropensis ATCC 25435, a Bottromycin-Producing Actinomycete.</title>
        <authorList>
            <person name="Zhang H."/>
            <person name="Zhou W."/>
            <person name="Zhuang Y."/>
            <person name="Liang X."/>
            <person name="Liu T."/>
        </authorList>
    </citation>
    <scope>NUCLEOTIDE SEQUENCE [LARGE SCALE GENOMIC DNA]</scope>
    <source>
        <strain evidence="3">ATCC 25435</strain>
    </source>
</reference>
<evidence type="ECO:0000256" key="1">
    <source>
        <dbReference type="SAM" id="Phobius"/>
    </source>
</evidence>
<keyword evidence="1" id="KW-1133">Transmembrane helix</keyword>
<accession>M3E6L7</accession>
<dbReference type="GeneID" id="96268819"/>
<protein>
    <submittedName>
        <fullName evidence="2">Two-component system sensor kinase</fullName>
    </submittedName>
</protein>
<keyword evidence="2" id="KW-0808">Transferase</keyword>
<evidence type="ECO:0000313" key="2">
    <source>
        <dbReference type="EMBL" id="EMF51726.1"/>
    </source>
</evidence>
<dbReference type="Proteomes" id="UP000030760">
    <property type="component" value="Unassembled WGS sequence"/>
</dbReference>
<keyword evidence="1" id="KW-0812">Transmembrane</keyword>
<feature type="transmembrane region" description="Helical" evidence="1">
    <location>
        <begin position="12"/>
        <end position="32"/>
    </location>
</feature>